<evidence type="ECO:0000256" key="4">
    <source>
        <dbReference type="ARBA" id="ARBA00022714"/>
    </source>
</evidence>
<dbReference type="InterPro" id="IPR014349">
    <property type="entry name" value="Rieske_Fe-S_prot"/>
</dbReference>
<feature type="transmembrane region" description="Helical" evidence="14">
    <location>
        <begin position="347"/>
        <end position="366"/>
    </location>
</feature>
<dbReference type="PRINTS" id="PR00162">
    <property type="entry name" value="RIESKE"/>
</dbReference>
<dbReference type="GO" id="GO:0016020">
    <property type="term" value="C:membrane"/>
    <property type="evidence" value="ECO:0007669"/>
    <property type="project" value="UniProtKB-SubCell"/>
</dbReference>
<dbReference type="GO" id="GO:0051537">
    <property type="term" value="F:2 iron, 2 sulfur cluster binding"/>
    <property type="evidence" value="ECO:0007669"/>
    <property type="project" value="UniProtKB-KW"/>
</dbReference>
<comment type="similarity">
    <text evidence="2">Belongs to the Rieske iron-sulfur protein family.</text>
</comment>
<dbReference type="SUPFAM" id="SSF81502">
    <property type="entry name" value="ISP transmembrane anchor"/>
    <property type="match status" value="1"/>
</dbReference>
<dbReference type="PROSITE" id="PS51296">
    <property type="entry name" value="RIESKE"/>
    <property type="match status" value="1"/>
</dbReference>
<dbReference type="Gene3D" id="1.20.5.270">
    <property type="entry name" value="Ubiquinol cytochrome reductase, transmembrane domain"/>
    <property type="match status" value="1"/>
</dbReference>
<dbReference type="Pfam" id="PF10355">
    <property type="entry name" value="Ytp1"/>
    <property type="match status" value="1"/>
</dbReference>
<evidence type="ECO:0000313" key="16">
    <source>
        <dbReference type="EMBL" id="KAG2214869.1"/>
    </source>
</evidence>
<keyword evidence="3 14" id="KW-0812">Transmembrane</keyword>
<dbReference type="GO" id="GO:0008121">
    <property type="term" value="F:quinol-cytochrome-c reductase activity"/>
    <property type="evidence" value="ECO:0007669"/>
    <property type="project" value="InterPro"/>
</dbReference>
<feature type="transmembrane region" description="Helical" evidence="14">
    <location>
        <begin position="285"/>
        <end position="307"/>
    </location>
</feature>
<evidence type="ECO:0000256" key="1">
    <source>
        <dbReference type="ARBA" id="ARBA00004167"/>
    </source>
</evidence>
<dbReference type="Pfam" id="PF02921">
    <property type="entry name" value="UCR_TM"/>
    <property type="match status" value="1"/>
</dbReference>
<dbReference type="InterPro" id="IPR005805">
    <property type="entry name" value="Rieske_Fe-S_prot_C"/>
</dbReference>
<keyword evidence="10" id="KW-1015">Disulfide bond</keyword>
<feature type="transmembrane region" description="Helical" evidence="14">
    <location>
        <begin position="473"/>
        <end position="498"/>
    </location>
</feature>
<feature type="region of interest" description="Disordered" evidence="13">
    <location>
        <begin position="672"/>
        <end position="699"/>
    </location>
</feature>
<accession>A0A8H7VHN1</accession>
<keyword evidence="4" id="KW-0001">2Fe-2S</keyword>
<name>A0A8H7VHN1_9FUNG</name>
<feature type="domain" description="Rieske" evidence="15">
    <location>
        <begin position="171"/>
        <end position="266"/>
    </location>
</feature>
<dbReference type="EMBL" id="JAEPRC010000019">
    <property type="protein sequence ID" value="KAG2214869.1"/>
    <property type="molecule type" value="Genomic_DNA"/>
</dbReference>
<feature type="region of interest" description="Disordered" evidence="13">
    <location>
        <begin position="817"/>
        <end position="886"/>
    </location>
</feature>
<feature type="transmembrane region" description="Helical" evidence="14">
    <location>
        <begin position="518"/>
        <end position="540"/>
    </location>
</feature>
<feature type="compositionally biased region" description="Basic and acidic residues" evidence="13">
    <location>
        <begin position="817"/>
        <end position="828"/>
    </location>
</feature>
<dbReference type="InterPro" id="IPR006317">
    <property type="entry name" value="Ubiquinol_cyt_c_Rdtase_Fe-S-su"/>
</dbReference>
<evidence type="ECO:0000256" key="14">
    <source>
        <dbReference type="SAM" id="Phobius"/>
    </source>
</evidence>
<keyword evidence="17" id="KW-1185">Reference proteome</keyword>
<evidence type="ECO:0000256" key="6">
    <source>
        <dbReference type="ARBA" id="ARBA00022989"/>
    </source>
</evidence>
<organism evidence="16 17">
    <name type="scientific">Mucor plumbeus</name>
    <dbReference type="NCBI Taxonomy" id="97098"/>
    <lineage>
        <taxon>Eukaryota</taxon>
        <taxon>Fungi</taxon>
        <taxon>Fungi incertae sedis</taxon>
        <taxon>Mucoromycota</taxon>
        <taxon>Mucoromycotina</taxon>
        <taxon>Mucoromycetes</taxon>
        <taxon>Mucorales</taxon>
        <taxon>Mucorineae</taxon>
        <taxon>Mucoraceae</taxon>
        <taxon>Mucor</taxon>
    </lineage>
</organism>
<feature type="compositionally biased region" description="Low complexity" evidence="13">
    <location>
        <begin position="681"/>
        <end position="697"/>
    </location>
</feature>
<evidence type="ECO:0000256" key="7">
    <source>
        <dbReference type="ARBA" id="ARBA00023004"/>
    </source>
</evidence>
<evidence type="ECO:0000256" key="2">
    <source>
        <dbReference type="ARBA" id="ARBA00010651"/>
    </source>
</evidence>
<comment type="subcellular location">
    <subcellularLocation>
        <location evidence="1">Membrane</location>
        <topology evidence="1">Single-pass membrane protein</topology>
    </subcellularLocation>
</comment>
<keyword evidence="9 14" id="KW-0472">Membrane</keyword>
<protein>
    <recommendedName>
        <fullName evidence="12">Cytochrome b-c1 complex subunit Rieske, mitochondrial</fullName>
    </recommendedName>
</protein>
<evidence type="ECO:0000256" key="13">
    <source>
        <dbReference type="SAM" id="MobiDB-lite"/>
    </source>
</evidence>
<dbReference type="PANTHER" id="PTHR10134">
    <property type="entry name" value="CYTOCHROME B-C1 COMPLEX SUBUNIT RIESKE, MITOCHONDRIAL"/>
    <property type="match status" value="1"/>
</dbReference>
<evidence type="ECO:0000313" key="17">
    <source>
        <dbReference type="Proteomes" id="UP000650833"/>
    </source>
</evidence>
<feature type="compositionally biased region" description="Low complexity" evidence="13">
    <location>
        <begin position="839"/>
        <end position="853"/>
    </location>
</feature>
<dbReference type="FunFam" id="2.102.10.10:FF:000001">
    <property type="entry name" value="Cytochrome b-c1 complex subunit Rieske, mitochondrial"/>
    <property type="match status" value="1"/>
</dbReference>
<evidence type="ECO:0000256" key="12">
    <source>
        <dbReference type="ARBA" id="ARBA00072517"/>
    </source>
</evidence>
<feature type="region of interest" description="Disordered" evidence="13">
    <location>
        <begin position="746"/>
        <end position="787"/>
    </location>
</feature>
<proteinExistence type="inferred from homology"/>
<keyword evidence="8" id="KW-0411">Iron-sulfur</keyword>
<feature type="transmembrane region" description="Helical" evidence="14">
    <location>
        <begin position="319"/>
        <end position="341"/>
    </location>
</feature>
<keyword evidence="6 14" id="KW-1133">Transmembrane helix</keyword>
<dbReference type="CDD" id="cd03470">
    <property type="entry name" value="Rieske_cytochrome_bc1"/>
    <property type="match status" value="1"/>
</dbReference>
<feature type="compositionally biased region" description="Polar residues" evidence="13">
    <location>
        <begin position="762"/>
        <end position="771"/>
    </location>
</feature>
<dbReference type="InterPro" id="IPR036922">
    <property type="entry name" value="Rieske_2Fe-2S_sf"/>
</dbReference>
<dbReference type="Gene3D" id="2.102.10.10">
    <property type="entry name" value="Rieske [2Fe-2S] iron-sulphur domain"/>
    <property type="match status" value="1"/>
</dbReference>
<sequence>MASLSRSFASAIANRTYTNAPASATALKRVFALSSSNSEDEQHAPHSSQPLFTASVKQRSAGGLVNKTSVNVGPINDFQLRLNHTTSIPDFSKYKKTKNSGEASRTFTYMMVGGTGLISAAGAQATVTDFLSNMSASADVLALAKAEVDMASIPEGKNVTIKWRGKPVFIRHRTQSEIADANECNVQELRDPQQDAERVKDPSWLVMLGVCTHLGCVPIGEAGDYGGWYCPCHGSHYDISGRIRKGPAPLNLEIPEYNFQDDKLIIAAVIFTESCIQENTTSQCLMPVAMGTGFLLYGTLVLLHLLAIIKLPRPSTPEYYEGVILTFWGFISLLLAGTPILGSEWRAINLGLLWFTGGLFSISLSVQTWIPALRERNIVNSLIICLTGRAIVTGLTQTEDDYATQIHTMLGYILIIGAIARLTQIVFRKSPVDNLPHRMFQQNTDTTNAIDIDEDEDLDQNDKEQQNKCKHKFIFASITLVTGLLASLMSICGGILFMGANIGWINYMRYYIQDPSTYVNITVAVAFLWSAYIFGFCTIYKNLKTKNAIHQYEYMELENNATSSTDLPLLRNYDDERREWSMPLTAPKNINSCNTQNNTSAIMTATSLPPNDFVLATSPIKISDISDIIDPPLPQQHKTSFETDFSQKPQLESIITLEKTIRPSEYRAKRRSLLIQSPLPTNNNTNSNSKRARSSSSFGVGGVLPDEIVQLSRTPTATDSSFRRSWLSSTSSSSVGGSGGYYSGSNMDSSAPNSPLLLDQRPYSSISSTLPQGGAYYQHHHHQQVRRNSVNEAPFDEYTNSPFEGHSIYSIVDDGENRRSVHKTESGKRKERRLMSHYNNSNEIVISNSSGSNRGQHQRWSQPQLSTSKKNSNVTSPTSPQSPSKK</sequence>
<dbReference type="Proteomes" id="UP000650833">
    <property type="component" value="Unassembled WGS sequence"/>
</dbReference>
<feature type="compositionally biased region" description="Polar residues" evidence="13">
    <location>
        <begin position="854"/>
        <end position="870"/>
    </location>
</feature>
<evidence type="ECO:0000256" key="9">
    <source>
        <dbReference type="ARBA" id="ARBA00023136"/>
    </source>
</evidence>
<evidence type="ECO:0000256" key="8">
    <source>
        <dbReference type="ARBA" id="ARBA00023014"/>
    </source>
</evidence>
<dbReference type="InterPro" id="IPR004192">
    <property type="entry name" value="Rieske_TM"/>
</dbReference>
<evidence type="ECO:0000256" key="5">
    <source>
        <dbReference type="ARBA" id="ARBA00022723"/>
    </source>
</evidence>
<dbReference type="AlphaFoldDB" id="A0A8H7VHN1"/>
<dbReference type="InterPro" id="IPR018827">
    <property type="entry name" value="YTP1_C"/>
</dbReference>
<keyword evidence="5" id="KW-0479">Metal-binding</keyword>
<evidence type="ECO:0000259" key="15">
    <source>
        <dbReference type="PROSITE" id="PS51296"/>
    </source>
</evidence>
<comment type="cofactor">
    <cofactor evidence="11">
        <name>[2Fe-2S] cluster</name>
        <dbReference type="ChEBI" id="CHEBI:190135"/>
    </cofactor>
</comment>
<reference evidence="16" key="1">
    <citation type="submission" date="2020-12" db="EMBL/GenBank/DDBJ databases">
        <title>Metabolic potential, ecology and presence of endohyphal bacteria is reflected in genomic diversity of Mucoromycotina.</title>
        <authorList>
            <person name="Muszewska A."/>
            <person name="Okrasinska A."/>
            <person name="Steczkiewicz K."/>
            <person name="Drgas O."/>
            <person name="Orlowska M."/>
            <person name="Perlinska-Lenart U."/>
            <person name="Aleksandrzak-Piekarczyk T."/>
            <person name="Szatraj K."/>
            <person name="Zielenkiewicz U."/>
            <person name="Pilsyk S."/>
            <person name="Malc E."/>
            <person name="Mieczkowski P."/>
            <person name="Kruszewska J.S."/>
            <person name="Biernat P."/>
            <person name="Pawlowska J."/>
        </authorList>
    </citation>
    <scope>NUCLEOTIDE SEQUENCE</scope>
    <source>
        <strain evidence="16">CBS 226.32</strain>
    </source>
</reference>
<gene>
    <name evidence="16" type="ORF">INT46_000167</name>
</gene>
<evidence type="ECO:0000256" key="11">
    <source>
        <dbReference type="ARBA" id="ARBA00034078"/>
    </source>
</evidence>
<comment type="caution">
    <text evidence="16">The sequence shown here is derived from an EMBL/GenBank/DDBJ whole genome shotgun (WGS) entry which is preliminary data.</text>
</comment>
<dbReference type="SUPFAM" id="SSF50022">
    <property type="entry name" value="ISP domain"/>
    <property type="match status" value="1"/>
</dbReference>
<dbReference type="OrthoDB" id="4469696at2759"/>
<dbReference type="GO" id="GO:0046872">
    <property type="term" value="F:metal ion binding"/>
    <property type="evidence" value="ECO:0007669"/>
    <property type="project" value="UniProtKB-KW"/>
</dbReference>
<keyword evidence="7" id="KW-0408">Iron</keyword>
<dbReference type="InterPro" id="IPR017941">
    <property type="entry name" value="Rieske_2Fe-2S"/>
</dbReference>
<dbReference type="NCBIfam" id="TIGR01416">
    <property type="entry name" value="Rieske_proteo"/>
    <property type="match status" value="1"/>
</dbReference>
<dbReference type="Pfam" id="PF00355">
    <property type="entry name" value="Rieske"/>
    <property type="match status" value="1"/>
</dbReference>
<feature type="compositionally biased region" description="Low complexity" evidence="13">
    <location>
        <begin position="871"/>
        <end position="886"/>
    </location>
</feature>
<dbReference type="InterPro" id="IPR037008">
    <property type="entry name" value="bc1_Rieske_TM_sf"/>
</dbReference>
<evidence type="ECO:0000256" key="10">
    <source>
        <dbReference type="ARBA" id="ARBA00023157"/>
    </source>
</evidence>
<evidence type="ECO:0000256" key="3">
    <source>
        <dbReference type="ARBA" id="ARBA00022692"/>
    </source>
</evidence>